<evidence type="ECO:0000256" key="3">
    <source>
        <dbReference type="PROSITE-ProRule" id="PRU10038"/>
    </source>
</evidence>
<dbReference type="PANTHER" id="PTHR48081">
    <property type="entry name" value="AB HYDROLASE SUPERFAMILY PROTEIN C4A8.06C"/>
    <property type="match status" value="1"/>
</dbReference>
<dbReference type="PANTHER" id="PTHR48081:SF2">
    <property type="entry name" value="ALPHA_BETA-HYDROLASE"/>
    <property type="match status" value="1"/>
</dbReference>
<evidence type="ECO:0000313" key="5">
    <source>
        <dbReference type="Proteomes" id="UP000887226"/>
    </source>
</evidence>
<accession>A0A9P7YXL3</accession>
<dbReference type="GO" id="GO:0016787">
    <property type="term" value="F:hydrolase activity"/>
    <property type="evidence" value="ECO:0007669"/>
    <property type="project" value="UniProtKB-KW"/>
</dbReference>
<organism evidence="4 5">
    <name type="scientific">Calycina marina</name>
    <dbReference type="NCBI Taxonomy" id="1763456"/>
    <lineage>
        <taxon>Eukaryota</taxon>
        <taxon>Fungi</taxon>
        <taxon>Dikarya</taxon>
        <taxon>Ascomycota</taxon>
        <taxon>Pezizomycotina</taxon>
        <taxon>Leotiomycetes</taxon>
        <taxon>Helotiales</taxon>
        <taxon>Pezizellaceae</taxon>
        <taxon>Calycina</taxon>
    </lineage>
</organism>
<comment type="similarity">
    <text evidence="1">Belongs to the 'GDXG' lipolytic enzyme family.</text>
</comment>
<dbReference type="SUPFAM" id="SSF53474">
    <property type="entry name" value="alpha/beta-Hydrolases"/>
    <property type="match status" value="1"/>
</dbReference>
<comment type="caution">
    <text evidence="4">The sequence shown here is derived from an EMBL/GenBank/DDBJ whole genome shotgun (WGS) entry which is preliminary data.</text>
</comment>
<dbReference type="EMBL" id="MU254152">
    <property type="protein sequence ID" value="KAG9241819.1"/>
    <property type="molecule type" value="Genomic_DNA"/>
</dbReference>
<dbReference type="InterPro" id="IPR033140">
    <property type="entry name" value="Lipase_GDXG_put_SER_AS"/>
</dbReference>
<dbReference type="InterPro" id="IPR050300">
    <property type="entry name" value="GDXG_lipolytic_enzyme"/>
</dbReference>
<dbReference type="Pfam" id="PF10340">
    <property type="entry name" value="Say1_Mug180"/>
    <property type="match status" value="1"/>
</dbReference>
<name>A0A9P7YXL3_9HELO</name>
<sequence>MILEQVSWLDCLVFLLFLAPQLIYRVGFFQTVSCALQALPFLLVKLPICFIQERYRTPFQNRSPFVQRSEWFEDLAVGCVRYAFRQIPAHISRVFFSRYVALPFMRFRMLRLGYFKSPVHWQEIKMNTFQGLWISDGVNPDPDIILYYIHGGGFSLGSCHFYLEFLITMLDQLKATGYRAPAIFALEYTLVPDESYPVQIHQVISAYKNLCVNHDPSRIVLSGDSAGGTLALNLLLHIAKEQLNDSSRSNRWRMEVPAMAVLISPWVTLVSSKDKNNASDYLDAEHLHHYARQYAGNKISVHGPLISPGDCRDLDLWRKASPTKGFFFCYGAEELFAPEIRDLVEHLELAEIEIDARVETGGIHVWPITAWFLRSTKEDRLRGIKIMATGIREPPG</sequence>
<dbReference type="Gene3D" id="3.40.50.1820">
    <property type="entry name" value="alpha/beta hydrolase"/>
    <property type="match status" value="1"/>
</dbReference>
<dbReference type="PROSITE" id="PS01174">
    <property type="entry name" value="LIPASE_GDXG_SER"/>
    <property type="match status" value="1"/>
</dbReference>
<feature type="active site" evidence="3">
    <location>
        <position position="225"/>
    </location>
</feature>
<reference evidence="4" key="1">
    <citation type="journal article" date="2021" name="IMA Fungus">
        <title>Genomic characterization of three marine fungi, including Emericellopsis atlantica sp. nov. with signatures of a generalist lifestyle and marine biomass degradation.</title>
        <authorList>
            <person name="Hagestad O.C."/>
            <person name="Hou L."/>
            <person name="Andersen J.H."/>
            <person name="Hansen E.H."/>
            <person name="Altermark B."/>
            <person name="Li C."/>
            <person name="Kuhnert E."/>
            <person name="Cox R.J."/>
            <person name="Crous P.W."/>
            <person name="Spatafora J.W."/>
            <person name="Lail K."/>
            <person name="Amirebrahimi M."/>
            <person name="Lipzen A."/>
            <person name="Pangilinan J."/>
            <person name="Andreopoulos W."/>
            <person name="Hayes R.D."/>
            <person name="Ng V."/>
            <person name="Grigoriev I.V."/>
            <person name="Jackson S.A."/>
            <person name="Sutton T.D.S."/>
            <person name="Dobson A.D.W."/>
            <person name="Rama T."/>
        </authorList>
    </citation>
    <scope>NUCLEOTIDE SEQUENCE</scope>
    <source>
        <strain evidence="4">TRa3180A</strain>
    </source>
</reference>
<gene>
    <name evidence="4" type="ORF">BJ878DRAFT_518773</name>
</gene>
<dbReference type="AlphaFoldDB" id="A0A9P7YXL3"/>
<evidence type="ECO:0000256" key="1">
    <source>
        <dbReference type="ARBA" id="ARBA00010515"/>
    </source>
</evidence>
<evidence type="ECO:0000313" key="4">
    <source>
        <dbReference type="EMBL" id="KAG9241819.1"/>
    </source>
</evidence>
<keyword evidence="2 4" id="KW-0378">Hydrolase</keyword>
<dbReference type="InterPro" id="IPR029058">
    <property type="entry name" value="AB_hydrolase_fold"/>
</dbReference>
<keyword evidence="5" id="KW-1185">Reference proteome</keyword>
<proteinExistence type="inferred from homology"/>
<protein>
    <submittedName>
        <fullName evidence="4">Alpha/Beta hydrolase protein</fullName>
    </submittedName>
</protein>
<dbReference type="OrthoDB" id="408631at2759"/>
<dbReference type="InterPro" id="IPR019436">
    <property type="entry name" value="Say1-like"/>
</dbReference>
<evidence type="ECO:0000256" key="2">
    <source>
        <dbReference type="ARBA" id="ARBA00022801"/>
    </source>
</evidence>
<dbReference type="Proteomes" id="UP000887226">
    <property type="component" value="Unassembled WGS sequence"/>
</dbReference>